<proteinExistence type="predicted"/>
<name>A0ABS0AT19_9GAMM</name>
<reference evidence="1 2" key="1">
    <citation type="submission" date="2012-09" db="EMBL/GenBank/DDBJ databases">
        <title>Genome Sequence of alkane-degrading Bacterium Alcanivorax sp. 521-1.</title>
        <authorList>
            <person name="Lai Q."/>
            <person name="Shao Z."/>
        </authorList>
    </citation>
    <scope>NUCLEOTIDE SEQUENCE [LARGE SCALE GENOMIC DNA]</scope>
    <source>
        <strain evidence="1 2">521-1</strain>
    </source>
</reference>
<accession>A0ABS0AT19</accession>
<evidence type="ECO:0008006" key="3">
    <source>
        <dbReference type="Google" id="ProtNLM"/>
    </source>
</evidence>
<sequence>MPMSDQRTPWESALGRPYDPFPVLDALAAGEPGALDALWAHLVHRGAVGTASYAAVPRLVDAGQLALVAAIELGREEAGAPSLPAELRTPYLRAVEYALERVPGDSGCLQAWYALHAARRGHRELARALQLMDRQAILDHHG</sequence>
<gene>
    <name evidence="1" type="ORF">Y5W_02583</name>
</gene>
<protein>
    <recommendedName>
        <fullName evidence="3">Sel1 repeat family protein</fullName>
    </recommendedName>
</protein>
<evidence type="ECO:0000313" key="2">
    <source>
        <dbReference type="Proteomes" id="UP000662703"/>
    </source>
</evidence>
<dbReference type="EMBL" id="ARXX01000041">
    <property type="protein sequence ID" value="MBF5057289.1"/>
    <property type="molecule type" value="Genomic_DNA"/>
</dbReference>
<keyword evidence="2" id="KW-1185">Reference proteome</keyword>
<organism evidence="1 2">
    <name type="scientific">Alloalcanivorax profundimaris</name>
    <dbReference type="NCBI Taxonomy" id="2735259"/>
    <lineage>
        <taxon>Bacteria</taxon>
        <taxon>Pseudomonadati</taxon>
        <taxon>Pseudomonadota</taxon>
        <taxon>Gammaproteobacteria</taxon>
        <taxon>Oceanospirillales</taxon>
        <taxon>Alcanivoracaceae</taxon>
        <taxon>Alloalcanivorax</taxon>
    </lineage>
</organism>
<dbReference type="Proteomes" id="UP000662703">
    <property type="component" value="Unassembled WGS sequence"/>
</dbReference>
<comment type="caution">
    <text evidence="1">The sequence shown here is derived from an EMBL/GenBank/DDBJ whole genome shotgun (WGS) entry which is preliminary data.</text>
</comment>
<evidence type="ECO:0000313" key="1">
    <source>
        <dbReference type="EMBL" id="MBF5057289.1"/>
    </source>
</evidence>